<keyword evidence="1" id="KW-0472">Membrane</keyword>
<keyword evidence="1" id="KW-0812">Transmembrane</keyword>
<evidence type="ECO:0000256" key="1">
    <source>
        <dbReference type="SAM" id="Phobius"/>
    </source>
</evidence>
<dbReference type="AlphaFoldDB" id="A0AB38U988"/>
<dbReference type="Proteomes" id="UP001162960">
    <property type="component" value="Chromosome"/>
</dbReference>
<protein>
    <submittedName>
        <fullName evidence="2">Phage holin family protein</fullName>
    </submittedName>
</protein>
<proteinExistence type="predicted"/>
<organism evidence="2 3">
    <name type="scientific">Bacteroides thetaiotaomicron</name>
    <dbReference type="NCBI Taxonomy" id="818"/>
    <lineage>
        <taxon>Bacteria</taxon>
        <taxon>Pseudomonadati</taxon>
        <taxon>Bacteroidota</taxon>
        <taxon>Bacteroidia</taxon>
        <taxon>Bacteroidales</taxon>
        <taxon>Bacteroidaceae</taxon>
        <taxon>Bacteroides</taxon>
    </lineage>
</organism>
<dbReference type="EMBL" id="CP083685">
    <property type="protein sequence ID" value="UYU89430.1"/>
    <property type="molecule type" value="Genomic_DNA"/>
</dbReference>
<sequence length="158" mass="17964">MMKMFDGITEMLIIVIFEVFLVIVAMGCDFSSGYYKAKLRKEARDSYGLRRTVSKFILYEGSMIIACGIDSICYVCKFWEFIHLPVLTNIPVVSSIAAIFILFTEVLSIWEKADAKQRRQAGKTAEIIGKAITKETLNEAVRQAMININKKEDKENDC</sequence>
<gene>
    <name evidence="2" type="ORF">KQP74_15910</name>
</gene>
<feature type="transmembrane region" description="Helical" evidence="1">
    <location>
        <begin position="56"/>
        <end position="82"/>
    </location>
</feature>
<reference evidence="2" key="1">
    <citation type="submission" date="2021-06" db="EMBL/GenBank/DDBJ databases">
        <title>Interrogation of the integrated mobile genetic elements in gut-associated Bacteroides with a consensus prediction approach.</title>
        <authorList>
            <person name="Campbell D.E."/>
            <person name="Leigh J.R."/>
            <person name="Kim T."/>
            <person name="England W."/>
            <person name="Whitaker R.J."/>
            <person name="Degnan P.H."/>
        </authorList>
    </citation>
    <scope>NUCLEOTIDE SEQUENCE</scope>
    <source>
        <strain evidence="2">VPI-3443</strain>
    </source>
</reference>
<evidence type="ECO:0000313" key="3">
    <source>
        <dbReference type="Proteomes" id="UP001162960"/>
    </source>
</evidence>
<keyword evidence="1" id="KW-1133">Transmembrane helix</keyword>
<feature type="transmembrane region" description="Helical" evidence="1">
    <location>
        <begin position="12"/>
        <end position="35"/>
    </location>
</feature>
<accession>A0AB38U988</accession>
<feature type="transmembrane region" description="Helical" evidence="1">
    <location>
        <begin position="88"/>
        <end position="110"/>
    </location>
</feature>
<dbReference type="RefSeq" id="WP_264455121.1">
    <property type="nucleotide sequence ID" value="NZ_CP083685.1"/>
</dbReference>
<evidence type="ECO:0000313" key="2">
    <source>
        <dbReference type="EMBL" id="UYU89430.1"/>
    </source>
</evidence>
<name>A0AB38U988_BACT4</name>